<sequence>MKAGLVGPSYKMRSRPFSAERCINLFPILAESKAKDVAALYGTPGLKLFATAGQGPIRGLITCGNGRTFCVSGNELYEILADKTTVVRGMLSTFNGPVSMAENGLQLMLATSPDGYIFKFADNTLAKITDPDFPGADYVIFQDGFFIIVPPNNMGRFNISKIYDGLSWDALDFATAESSPDGLVSLESVAGQLMLFGVSTTEIWYNNGSADFPFARLSGGRMETGAAAKFSLAKLDNSVFWLGQDKHGSGMVFRANGVTPLRISTQAIEYALAQVIELAGDLSGIIGFPYQQEGHLFYILTGNGMETALVFDAATQLWHERAFLFNGDYERWQAVFHCFAFNQNLTGDRLSGNIYVIDQDTYTDNDQPIRRSRVFSHVFNEGKRFKIASLQVDFDPGVGNAACPDPQAWLRLSKDGGNTWSNEYSAKLGKVGDYLRRVIWRRLGIQREATFEVSVSDPVKVIITGARFNG</sequence>
<dbReference type="RefSeq" id="WP_206984554.1">
    <property type="nucleotide sequence ID" value="NZ_JAFLQZ010000006.1"/>
</dbReference>
<evidence type="ECO:0000313" key="2">
    <source>
        <dbReference type="Proteomes" id="UP000664144"/>
    </source>
</evidence>
<dbReference type="Proteomes" id="UP000664144">
    <property type="component" value="Unassembled WGS sequence"/>
</dbReference>
<comment type="caution">
    <text evidence="1">The sequence shown here is derived from an EMBL/GenBank/DDBJ whole genome shotgun (WGS) entry which is preliminary data.</text>
</comment>
<dbReference type="EMBL" id="JAFLQZ010000006">
    <property type="protein sequence ID" value="MBO0358628.1"/>
    <property type="molecule type" value="Genomic_DNA"/>
</dbReference>
<accession>A0A939EZA7</accession>
<proteinExistence type="predicted"/>
<reference evidence="1" key="1">
    <citation type="submission" date="2021-03" db="EMBL/GenBank/DDBJ databases">
        <authorList>
            <person name="Kim M.K."/>
        </authorList>
    </citation>
    <scope>NUCLEOTIDE SEQUENCE</scope>
    <source>
        <strain evidence="1">BT186</strain>
    </source>
</reference>
<organism evidence="1 2">
    <name type="scientific">Hymenobacter telluris</name>
    <dbReference type="NCBI Taxonomy" id="2816474"/>
    <lineage>
        <taxon>Bacteria</taxon>
        <taxon>Pseudomonadati</taxon>
        <taxon>Bacteroidota</taxon>
        <taxon>Cytophagia</taxon>
        <taxon>Cytophagales</taxon>
        <taxon>Hymenobacteraceae</taxon>
        <taxon>Hymenobacter</taxon>
    </lineage>
</organism>
<gene>
    <name evidence="1" type="ORF">J0X19_11785</name>
</gene>
<dbReference type="AlphaFoldDB" id="A0A939EZA7"/>
<dbReference type="Pfam" id="PF11134">
    <property type="entry name" value="Phage_stabilise"/>
    <property type="match status" value="1"/>
</dbReference>
<dbReference type="InterPro" id="IPR021098">
    <property type="entry name" value="Phage_P22_Gp10"/>
</dbReference>
<evidence type="ECO:0000313" key="1">
    <source>
        <dbReference type="EMBL" id="MBO0358628.1"/>
    </source>
</evidence>
<name>A0A939EZA7_9BACT</name>
<protein>
    <submittedName>
        <fullName evidence="1">Uncharacterized protein</fullName>
    </submittedName>
</protein>
<keyword evidence="2" id="KW-1185">Reference proteome</keyword>